<evidence type="ECO:0000256" key="1">
    <source>
        <dbReference type="SAM" id="MobiDB-lite"/>
    </source>
</evidence>
<organism evidence="2 3">
    <name type="scientific">Dichanthelium oligosanthes</name>
    <dbReference type="NCBI Taxonomy" id="888268"/>
    <lineage>
        <taxon>Eukaryota</taxon>
        <taxon>Viridiplantae</taxon>
        <taxon>Streptophyta</taxon>
        <taxon>Embryophyta</taxon>
        <taxon>Tracheophyta</taxon>
        <taxon>Spermatophyta</taxon>
        <taxon>Magnoliopsida</taxon>
        <taxon>Liliopsida</taxon>
        <taxon>Poales</taxon>
        <taxon>Poaceae</taxon>
        <taxon>PACMAD clade</taxon>
        <taxon>Panicoideae</taxon>
        <taxon>Panicodae</taxon>
        <taxon>Paniceae</taxon>
        <taxon>Dichantheliinae</taxon>
        <taxon>Dichanthelium</taxon>
    </lineage>
</organism>
<gene>
    <name evidence="2" type="ORF">BAE44_0025122</name>
</gene>
<feature type="non-terminal residue" evidence="2">
    <location>
        <position position="92"/>
    </location>
</feature>
<keyword evidence="3" id="KW-1185">Reference proteome</keyword>
<protein>
    <submittedName>
        <fullName evidence="2">Uncharacterized protein</fullName>
    </submittedName>
</protein>
<comment type="caution">
    <text evidence="2">The sequence shown here is derived from an EMBL/GenBank/DDBJ whole genome shotgun (WGS) entry which is preliminary data.</text>
</comment>
<feature type="region of interest" description="Disordered" evidence="1">
    <location>
        <begin position="17"/>
        <end position="56"/>
    </location>
</feature>
<reference evidence="2 3" key="1">
    <citation type="submission" date="2016-09" db="EMBL/GenBank/DDBJ databases">
        <title>The draft genome of Dichanthelium oligosanthes: A C3 panicoid grass species.</title>
        <authorList>
            <person name="Studer A.J."/>
            <person name="Schnable J.C."/>
            <person name="Brutnell T.P."/>
        </authorList>
    </citation>
    <scope>NUCLEOTIDE SEQUENCE [LARGE SCALE GENOMIC DNA]</scope>
    <source>
        <strain evidence="3">cv. Kellogg 1175</strain>
        <tissue evidence="2">Leaf</tissue>
    </source>
</reference>
<evidence type="ECO:0000313" key="2">
    <source>
        <dbReference type="EMBL" id="OEL13859.1"/>
    </source>
</evidence>
<accession>A0A1E5ULV8</accession>
<dbReference type="AlphaFoldDB" id="A0A1E5ULV8"/>
<dbReference type="EMBL" id="LWDX02072110">
    <property type="protein sequence ID" value="OEL13859.1"/>
    <property type="molecule type" value="Genomic_DNA"/>
</dbReference>
<name>A0A1E5ULV8_9POAL</name>
<proteinExistence type="predicted"/>
<dbReference type="STRING" id="888268.A0A1E5ULV8"/>
<sequence length="92" mass="9992">MASGALARLLRRAPTPRLARPFAAKARASRRPQEPELPSEEENDFAGGEVAAPTEGISKPLAEVLKELGKRVPDSLVKTRIEDNGFAIKYIP</sequence>
<dbReference type="OrthoDB" id="1935514at2759"/>
<evidence type="ECO:0000313" key="3">
    <source>
        <dbReference type="Proteomes" id="UP000095767"/>
    </source>
</evidence>
<dbReference type="Proteomes" id="UP000095767">
    <property type="component" value="Unassembled WGS sequence"/>
</dbReference>